<dbReference type="RefSeq" id="WP_209452833.1">
    <property type="nucleotide sequence ID" value="NZ_JAGGLT010000002.1"/>
</dbReference>
<sequence>MEKIVLKLKNAKIMLKGNVASQGILVLTDNVENMKKEIYEQNNDAEIASFDDDDLFIKLYSEQKKPLFIVSTVDEYKKWQALKFPVIISDIKNVDDVLEMDWCVTYEFDGLKVKFNTVFDRNDNKALILI</sequence>
<comment type="caution">
    <text evidence="1">The sequence shown here is derived from an EMBL/GenBank/DDBJ whole genome shotgun (WGS) entry which is preliminary data.</text>
</comment>
<evidence type="ECO:0000313" key="2">
    <source>
        <dbReference type="Proteomes" id="UP001166402"/>
    </source>
</evidence>
<keyword evidence="2" id="KW-1185">Reference proteome</keyword>
<dbReference type="Proteomes" id="UP001166402">
    <property type="component" value="Unassembled WGS sequence"/>
</dbReference>
<evidence type="ECO:0000313" key="1">
    <source>
        <dbReference type="EMBL" id="MBP2070867.1"/>
    </source>
</evidence>
<dbReference type="EMBL" id="JAGGLT010000002">
    <property type="protein sequence ID" value="MBP2070867.1"/>
    <property type="molecule type" value="Genomic_DNA"/>
</dbReference>
<name>A0ABS4NCW6_9THEO</name>
<gene>
    <name evidence="1" type="ORF">J2Z80_000365</name>
</gene>
<accession>A0ABS4NCW6</accession>
<reference evidence="1" key="1">
    <citation type="submission" date="2021-03" db="EMBL/GenBank/DDBJ databases">
        <title>Genomic Encyclopedia of Type Strains, Phase IV (KMG-IV): sequencing the most valuable type-strain genomes for metagenomic binning, comparative biology and taxonomic classification.</title>
        <authorList>
            <person name="Goeker M."/>
        </authorList>
    </citation>
    <scope>NUCLEOTIDE SEQUENCE</scope>
    <source>
        <strain evidence="1">DSM 101588</strain>
    </source>
</reference>
<organism evidence="1 2">
    <name type="scientific">Thermoanaerobacterium butyriciformans</name>
    <dbReference type="NCBI Taxonomy" id="1702242"/>
    <lineage>
        <taxon>Bacteria</taxon>
        <taxon>Bacillati</taxon>
        <taxon>Bacillota</taxon>
        <taxon>Clostridia</taxon>
        <taxon>Thermoanaerobacterales</taxon>
        <taxon>Thermoanaerobacteraceae</taxon>
        <taxon>Thermoanaerobacterium</taxon>
    </lineage>
</organism>
<proteinExistence type="predicted"/>
<protein>
    <submittedName>
        <fullName evidence="1">Uncharacterized protein</fullName>
    </submittedName>
</protein>